<keyword evidence="3" id="KW-1185">Reference proteome</keyword>
<evidence type="ECO:0000313" key="2">
    <source>
        <dbReference type="EMBL" id="SCV69784.1"/>
    </source>
</evidence>
<evidence type="ECO:0000256" key="1">
    <source>
        <dbReference type="SAM" id="MobiDB-lite"/>
    </source>
</evidence>
<dbReference type="OrthoDB" id="10388626at2759"/>
<feature type="compositionally biased region" description="Basic and acidic residues" evidence="1">
    <location>
        <begin position="89"/>
        <end position="104"/>
    </location>
</feature>
<organism evidence="2 3">
    <name type="scientific">Microbotryum intermedium</name>
    <dbReference type="NCBI Taxonomy" id="269621"/>
    <lineage>
        <taxon>Eukaryota</taxon>
        <taxon>Fungi</taxon>
        <taxon>Dikarya</taxon>
        <taxon>Basidiomycota</taxon>
        <taxon>Pucciniomycotina</taxon>
        <taxon>Microbotryomycetes</taxon>
        <taxon>Microbotryales</taxon>
        <taxon>Microbotryaceae</taxon>
        <taxon>Microbotryum</taxon>
    </lineage>
</organism>
<protein>
    <submittedName>
        <fullName evidence="2">BQ2448_1178 protein</fullName>
    </submittedName>
</protein>
<gene>
    <name evidence="2" type="ORF">BQ2448_1178</name>
</gene>
<dbReference type="EMBL" id="FMSP01000005">
    <property type="protein sequence ID" value="SCV69784.1"/>
    <property type="molecule type" value="Genomic_DNA"/>
</dbReference>
<accession>A0A238FD27</accession>
<evidence type="ECO:0000313" key="3">
    <source>
        <dbReference type="Proteomes" id="UP000198372"/>
    </source>
</evidence>
<dbReference type="AlphaFoldDB" id="A0A238FD27"/>
<dbReference type="Proteomes" id="UP000198372">
    <property type="component" value="Unassembled WGS sequence"/>
</dbReference>
<proteinExistence type="predicted"/>
<name>A0A238FD27_9BASI</name>
<feature type="region of interest" description="Disordered" evidence="1">
    <location>
        <begin position="89"/>
        <end position="155"/>
    </location>
</feature>
<feature type="compositionally biased region" description="Low complexity" evidence="1">
    <location>
        <begin position="126"/>
        <end position="147"/>
    </location>
</feature>
<reference evidence="3" key="1">
    <citation type="submission" date="2016-09" db="EMBL/GenBank/DDBJ databases">
        <authorList>
            <person name="Jeantristanb JTB J.-T."/>
            <person name="Ricardo R."/>
        </authorList>
    </citation>
    <scope>NUCLEOTIDE SEQUENCE [LARGE SCALE GENOMIC DNA]</scope>
</reference>
<sequence>MEAITDFFTKALEAPHDAYVFLDQSDNVLARQIVHLLNTPAVVAFYTKLTSLLSDYSHLIIPFIGLCAQLTMSSYTRRWTLEKAEKREAEARKALSEQREKEQRQAAVGAGAGGNAGGPKVEDSAKSSATSNASQSSKSSSSSPTKTAKGKKGKK</sequence>